<accession>A0A9W7M671</accession>
<organism evidence="3 4">
    <name type="scientific">Hibiscus trionum</name>
    <name type="common">Flower of an hour</name>
    <dbReference type="NCBI Taxonomy" id="183268"/>
    <lineage>
        <taxon>Eukaryota</taxon>
        <taxon>Viridiplantae</taxon>
        <taxon>Streptophyta</taxon>
        <taxon>Embryophyta</taxon>
        <taxon>Tracheophyta</taxon>
        <taxon>Spermatophyta</taxon>
        <taxon>Magnoliopsida</taxon>
        <taxon>eudicotyledons</taxon>
        <taxon>Gunneridae</taxon>
        <taxon>Pentapetalae</taxon>
        <taxon>rosids</taxon>
        <taxon>malvids</taxon>
        <taxon>Malvales</taxon>
        <taxon>Malvaceae</taxon>
        <taxon>Malvoideae</taxon>
        <taxon>Hibiscus</taxon>
    </lineage>
</organism>
<reference evidence="3" key="1">
    <citation type="submission" date="2023-05" db="EMBL/GenBank/DDBJ databases">
        <title>Genome and transcriptome analyses reveal genes involved in the formation of fine ridges on petal epidermal cells in Hibiscus trionum.</title>
        <authorList>
            <person name="Koshimizu S."/>
            <person name="Masuda S."/>
            <person name="Ishii T."/>
            <person name="Shirasu K."/>
            <person name="Hoshino A."/>
            <person name="Arita M."/>
        </authorList>
    </citation>
    <scope>NUCLEOTIDE SEQUENCE</scope>
    <source>
        <strain evidence="3">Hamamatsu line</strain>
    </source>
</reference>
<dbReference type="InterPro" id="IPR055301">
    <property type="entry name" value="Lea14-like_2"/>
</dbReference>
<comment type="caution">
    <text evidence="3">The sequence shown here is derived from an EMBL/GenBank/DDBJ whole genome shotgun (WGS) entry which is preliminary data.</text>
</comment>
<dbReference type="AlphaFoldDB" id="A0A9W7M671"/>
<name>A0A9W7M671_HIBTR</name>
<protein>
    <recommendedName>
        <fullName evidence="2">Late embryogenesis abundant protein LEA-2 subgroup domain-containing protein</fullName>
    </recommendedName>
</protein>
<keyword evidence="1" id="KW-0812">Transmembrane</keyword>
<dbReference type="EMBL" id="BSYR01000022">
    <property type="protein sequence ID" value="GMI89493.1"/>
    <property type="molecule type" value="Genomic_DNA"/>
</dbReference>
<dbReference type="Proteomes" id="UP001165190">
    <property type="component" value="Unassembled WGS sequence"/>
</dbReference>
<dbReference type="SUPFAM" id="SSF117070">
    <property type="entry name" value="LEA14-like"/>
    <property type="match status" value="1"/>
</dbReference>
<dbReference type="InterPro" id="IPR004864">
    <property type="entry name" value="LEA_2"/>
</dbReference>
<feature type="transmembrane region" description="Helical" evidence="1">
    <location>
        <begin position="7"/>
        <end position="29"/>
    </location>
</feature>
<dbReference type="Pfam" id="PF03168">
    <property type="entry name" value="LEA_2"/>
    <property type="match status" value="1"/>
</dbReference>
<sequence>MGRWKICCVVSAILVVVVVVVSVTLYFTLFKPKHPKIILQSVTIESVRLAFPDAKGNVTLGLTVMVDNPNYGGFKYDNSTAYINYGGNLVAEAPIGEDSISPRSKKTISTSVIIFADKLVTGRDFWSDFFIGAFNFTSSTTLHGKVNVFKIFKLKGSSSSYCNISVFLHNQTTDSVCTYKIKL</sequence>
<keyword evidence="1" id="KW-1133">Transmembrane helix</keyword>
<evidence type="ECO:0000313" key="4">
    <source>
        <dbReference type="Proteomes" id="UP001165190"/>
    </source>
</evidence>
<feature type="domain" description="Late embryogenesis abundant protein LEA-2 subgroup" evidence="2">
    <location>
        <begin position="63"/>
        <end position="153"/>
    </location>
</feature>
<dbReference type="OrthoDB" id="674678at2759"/>
<keyword evidence="4" id="KW-1185">Reference proteome</keyword>
<keyword evidence="1" id="KW-0472">Membrane</keyword>
<dbReference type="Gene3D" id="2.60.40.1820">
    <property type="match status" value="1"/>
</dbReference>
<gene>
    <name evidence="3" type="ORF">HRI_002618600</name>
</gene>
<evidence type="ECO:0000256" key="1">
    <source>
        <dbReference type="SAM" id="Phobius"/>
    </source>
</evidence>
<evidence type="ECO:0000313" key="3">
    <source>
        <dbReference type="EMBL" id="GMI89493.1"/>
    </source>
</evidence>
<dbReference type="PANTHER" id="PTHR31852">
    <property type="entry name" value="LATE EMBRYOGENESIS ABUNDANT (LEA) HYDROXYPROLINE-RICH GLYCOPROTEIN FAMILY"/>
    <property type="match status" value="1"/>
</dbReference>
<proteinExistence type="predicted"/>
<evidence type="ECO:0000259" key="2">
    <source>
        <dbReference type="Pfam" id="PF03168"/>
    </source>
</evidence>